<dbReference type="InterPro" id="IPR011727">
    <property type="entry name" value="CHP02117"/>
</dbReference>
<dbReference type="EMBL" id="VUOA01000037">
    <property type="protein sequence ID" value="KAA2235137.1"/>
    <property type="molecule type" value="Genomic_DNA"/>
</dbReference>
<gene>
    <name evidence="1" type="ORF">F0L46_20545</name>
</gene>
<keyword evidence="2" id="KW-1185">Reference proteome</keyword>
<dbReference type="Proteomes" id="UP000323142">
    <property type="component" value="Unassembled WGS sequence"/>
</dbReference>
<dbReference type="AlphaFoldDB" id="A0A5B2VAC3"/>
<sequence>MVRRRLARAGVALLLVVTLAAGAVVLTARGADPALWPPKPGEPAIVVHLVTNGFHTGLVLPRERLLQVARAAGQGGLAALAQRFEAYEAVEIGWGEARFYRAPAPPGGFNPWLALRALLWPGNGSVLHVVGLSEDPGILFQSAELVDISLTDEGFARLVRRMGESVAVRDGGPVELGQGLYGPSLFYEARGTFSAFNVCNHWAARLLAAAGLPSAPVLATYPAGLLLDLRVRAGLVPRPRL</sequence>
<evidence type="ECO:0000313" key="2">
    <source>
        <dbReference type="Proteomes" id="UP000323142"/>
    </source>
</evidence>
<comment type="caution">
    <text evidence="1">The sequence shown here is derived from an EMBL/GenBank/DDBJ whole genome shotgun (WGS) entry which is preliminary data.</text>
</comment>
<reference evidence="1 2" key="2">
    <citation type="submission" date="2019-09" db="EMBL/GenBank/DDBJ databases">
        <authorList>
            <person name="Jin C."/>
        </authorList>
    </citation>
    <scope>NUCLEOTIDE SEQUENCE [LARGE SCALE GENOMIC DNA]</scope>
    <source>
        <strain evidence="1 2">BN140002</strain>
    </source>
</reference>
<reference evidence="1 2" key="1">
    <citation type="submission" date="2019-09" db="EMBL/GenBank/DDBJ databases">
        <title>Salinarimonas rosea gen. nov., sp. nov., a new member of the a-2 subgroup of the Proteobacteria.</title>
        <authorList>
            <person name="Liu J."/>
        </authorList>
    </citation>
    <scope>NUCLEOTIDE SEQUENCE [LARGE SCALE GENOMIC DNA]</scope>
    <source>
        <strain evidence="1 2">BN140002</strain>
    </source>
</reference>
<proteinExistence type="predicted"/>
<dbReference type="RefSeq" id="WP_149821069.1">
    <property type="nucleotide sequence ID" value="NZ_VUOA01000037.1"/>
</dbReference>
<protein>
    <submittedName>
        <fullName evidence="1">DUF2459 domain-containing protein</fullName>
    </submittedName>
</protein>
<organism evidence="1 2">
    <name type="scientific">Salinarimonas soli</name>
    <dbReference type="NCBI Taxonomy" id="1638099"/>
    <lineage>
        <taxon>Bacteria</taxon>
        <taxon>Pseudomonadati</taxon>
        <taxon>Pseudomonadota</taxon>
        <taxon>Alphaproteobacteria</taxon>
        <taxon>Hyphomicrobiales</taxon>
        <taxon>Salinarimonadaceae</taxon>
        <taxon>Salinarimonas</taxon>
    </lineage>
</organism>
<dbReference type="OrthoDB" id="211174at2"/>
<evidence type="ECO:0000313" key="1">
    <source>
        <dbReference type="EMBL" id="KAA2235137.1"/>
    </source>
</evidence>
<name>A0A5B2VAC3_9HYPH</name>
<accession>A0A5B2VAC3</accession>
<dbReference type="Pfam" id="PF09601">
    <property type="entry name" value="DUF2459"/>
    <property type="match status" value="1"/>
</dbReference>